<comment type="similarity">
    <text evidence="4">Belongs to the protein kinase superfamily.</text>
</comment>
<evidence type="ECO:0000256" key="1">
    <source>
        <dbReference type="ARBA" id="ARBA00022741"/>
    </source>
</evidence>
<keyword evidence="2 3" id="KW-0067">ATP-binding</keyword>
<evidence type="ECO:0000256" key="4">
    <source>
        <dbReference type="RuleBase" id="RU000304"/>
    </source>
</evidence>
<dbReference type="InterPro" id="IPR008271">
    <property type="entry name" value="Ser/Thr_kinase_AS"/>
</dbReference>
<keyword evidence="1 3" id="KW-0547">Nucleotide-binding</keyword>
<name>A0ABR2L5L0_9EUKA</name>
<evidence type="ECO:0000313" key="7">
    <source>
        <dbReference type="Proteomes" id="UP001470230"/>
    </source>
</evidence>
<keyword evidence="4" id="KW-0808">Transferase</keyword>
<keyword evidence="7" id="KW-1185">Reference proteome</keyword>
<dbReference type="PROSITE" id="PS00107">
    <property type="entry name" value="PROTEIN_KINASE_ATP"/>
    <property type="match status" value="1"/>
</dbReference>
<sequence length="328" mass="38094">MTDIESIKQLLLKYGYEYIKSLGEGGFGSVFLCHSRKFNQHFAVKRAVKHRLTKNEFDTLVSLNHPNIIKIYDAFEDEHAQYLVMEYCKNGTILSKGKLTHDQFLYYSKQILDAIAYCHSNKIAHRDIKPENILLDQYENVKLADFGMAKYFEYDSLSDEKCGTIKYFAPEMFLCNEICPYKADIWALGVTFFVMATGKFPFNDISKEKLKKSILIGDFNYAHYKLDQKIQFMIKAMTQNKINSRPTAKKLLKMPIYCSLSEDTKSSNSRNRLYMSSHHESMNFDAYQNSSTDEDIKKAAIVQVHSFRCINPLIAKKQLCGRIRPRFV</sequence>
<feature type="domain" description="Protein kinase" evidence="5">
    <location>
        <begin position="16"/>
        <end position="257"/>
    </location>
</feature>
<dbReference type="SMART" id="SM00220">
    <property type="entry name" value="S_TKc"/>
    <property type="match status" value="1"/>
</dbReference>
<keyword evidence="4" id="KW-0723">Serine/threonine-protein kinase</keyword>
<keyword evidence="4" id="KW-0418">Kinase</keyword>
<reference evidence="6 7" key="1">
    <citation type="submission" date="2024-04" db="EMBL/GenBank/DDBJ databases">
        <title>Tritrichomonas musculus Genome.</title>
        <authorList>
            <person name="Alves-Ferreira E."/>
            <person name="Grigg M."/>
            <person name="Lorenzi H."/>
            <person name="Galac M."/>
        </authorList>
    </citation>
    <scope>NUCLEOTIDE SEQUENCE [LARGE SCALE GENOMIC DNA]</scope>
    <source>
        <strain evidence="6 7">EAF2021</strain>
    </source>
</reference>
<dbReference type="PANTHER" id="PTHR24362:SF309">
    <property type="entry name" value="PROTEIN KINASE DOMAIN-CONTAINING PROTEIN"/>
    <property type="match status" value="1"/>
</dbReference>
<comment type="caution">
    <text evidence="6">The sequence shown here is derived from an EMBL/GenBank/DDBJ whole genome shotgun (WGS) entry which is preliminary data.</text>
</comment>
<evidence type="ECO:0000256" key="3">
    <source>
        <dbReference type="PROSITE-ProRule" id="PRU10141"/>
    </source>
</evidence>
<dbReference type="PANTHER" id="PTHR24362">
    <property type="entry name" value="SERINE/THREONINE-PROTEIN KINASE NEK"/>
    <property type="match status" value="1"/>
</dbReference>
<dbReference type="InterPro" id="IPR011009">
    <property type="entry name" value="Kinase-like_dom_sf"/>
</dbReference>
<dbReference type="PROSITE" id="PS50011">
    <property type="entry name" value="PROTEIN_KINASE_DOM"/>
    <property type="match status" value="1"/>
</dbReference>
<accession>A0ABR2L5L0</accession>
<gene>
    <name evidence="6" type="ORF">M9Y10_000297</name>
</gene>
<dbReference type="PROSITE" id="PS00108">
    <property type="entry name" value="PROTEIN_KINASE_ST"/>
    <property type="match status" value="1"/>
</dbReference>
<dbReference type="EMBL" id="JAPFFF010000001">
    <property type="protein sequence ID" value="KAK8898037.1"/>
    <property type="molecule type" value="Genomic_DNA"/>
</dbReference>
<dbReference type="SUPFAM" id="SSF56112">
    <property type="entry name" value="Protein kinase-like (PK-like)"/>
    <property type="match status" value="1"/>
</dbReference>
<feature type="binding site" evidence="3">
    <location>
        <position position="49"/>
    </location>
    <ligand>
        <name>ATP</name>
        <dbReference type="ChEBI" id="CHEBI:30616"/>
    </ligand>
</feature>
<dbReference type="Pfam" id="PF00069">
    <property type="entry name" value="Pkinase"/>
    <property type="match status" value="1"/>
</dbReference>
<evidence type="ECO:0000259" key="5">
    <source>
        <dbReference type="PROSITE" id="PS50011"/>
    </source>
</evidence>
<dbReference type="InterPro" id="IPR017441">
    <property type="entry name" value="Protein_kinase_ATP_BS"/>
</dbReference>
<evidence type="ECO:0000313" key="6">
    <source>
        <dbReference type="EMBL" id="KAK8898037.1"/>
    </source>
</evidence>
<proteinExistence type="inferred from homology"/>
<evidence type="ECO:0000256" key="2">
    <source>
        <dbReference type="ARBA" id="ARBA00022840"/>
    </source>
</evidence>
<dbReference type="Proteomes" id="UP001470230">
    <property type="component" value="Unassembled WGS sequence"/>
</dbReference>
<dbReference type="Gene3D" id="1.10.510.10">
    <property type="entry name" value="Transferase(Phosphotransferase) domain 1"/>
    <property type="match status" value="1"/>
</dbReference>
<dbReference type="InterPro" id="IPR000719">
    <property type="entry name" value="Prot_kinase_dom"/>
</dbReference>
<organism evidence="6 7">
    <name type="scientific">Tritrichomonas musculus</name>
    <dbReference type="NCBI Taxonomy" id="1915356"/>
    <lineage>
        <taxon>Eukaryota</taxon>
        <taxon>Metamonada</taxon>
        <taxon>Parabasalia</taxon>
        <taxon>Tritrichomonadida</taxon>
        <taxon>Tritrichomonadidae</taxon>
        <taxon>Tritrichomonas</taxon>
    </lineage>
</organism>
<protein>
    <recommendedName>
        <fullName evidence="5">Protein kinase domain-containing protein</fullName>
    </recommendedName>
</protein>